<protein>
    <submittedName>
        <fullName evidence="1">Uncharacterized protein</fullName>
    </submittedName>
</protein>
<organism evidence="1 2">
    <name type="scientific">Trichinella patagoniensis</name>
    <dbReference type="NCBI Taxonomy" id="990121"/>
    <lineage>
        <taxon>Eukaryota</taxon>
        <taxon>Metazoa</taxon>
        <taxon>Ecdysozoa</taxon>
        <taxon>Nematoda</taxon>
        <taxon>Enoplea</taxon>
        <taxon>Dorylaimia</taxon>
        <taxon>Trichinellida</taxon>
        <taxon>Trichinellidae</taxon>
        <taxon>Trichinella</taxon>
    </lineage>
</organism>
<evidence type="ECO:0000313" key="1">
    <source>
        <dbReference type="EMBL" id="KRY02359.1"/>
    </source>
</evidence>
<feature type="non-terminal residue" evidence="1">
    <location>
        <position position="1"/>
    </location>
</feature>
<dbReference type="EMBL" id="JYDQ01003924">
    <property type="protein sequence ID" value="KRY02359.1"/>
    <property type="molecule type" value="Genomic_DNA"/>
</dbReference>
<gene>
    <name evidence="1" type="ORF">T12_1096</name>
</gene>
<sequence length="70" mass="7823">LRLFVNNRGNVFTNKTGRPGSDWKRCLQIASGCKQPWERLQTEPGGQAATGNSRAARQRLETLFTNCVCL</sequence>
<dbReference type="Proteomes" id="UP000054783">
    <property type="component" value="Unassembled WGS sequence"/>
</dbReference>
<dbReference type="AlphaFoldDB" id="A0A0V0YPV0"/>
<reference evidence="1 2" key="1">
    <citation type="submission" date="2015-01" db="EMBL/GenBank/DDBJ databases">
        <title>Evolution of Trichinella species and genotypes.</title>
        <authorList>
            <person name="Korhonen P.K."/>
            <person name="Edoardo P."/>
            <person name="Giuseppe L.R."/>
            <person name="Gasser R.B."/>
        </authorList>
    </citation>
    <scope>NUCLEOTIDE SEQUENCE [LARGE SCALE GENOMIC DNA]</scope>
    <source>
        <strain evidence="1">ISS2496</strain>
    </source>
</reference>
<keyword evidence="2" id="KW-1185">Reference proteome</keyword>
<evidence type="ECO:0000313" key="2">
    <source>
        <dbReference type="Proteomes" id="UP000054783"/>
    </source>
</evidence>
<accession>A0A0V0YPV0</accession>
<proteinExistence type="predicted"/>
<comment type="caution">
    <text evidence="1">The sequence shown here is derived from an EMBL/GenBank/DDBJ whole genome shotgun (WGS) entry which is preliminary data.</text>
</comment>
<name>A0A0V0YPV0_9BILA</name>